<dbReference type="GO" id="GO:0005524">
    <property type="term" value="F:ATP binding"/>
    <property type="evidence" value="ECO:0007669"/>
    <property type="project" value="UniProtKB-KW"/>
</dbReference>
<evidence type="ECO:0000256" key="10">
    <source>
        <dbReference type="ARBA" id="ARBA00022917"/>
    </source>
</evidence>
<keyword evidence="11" id="KW-0030">Aminoacyl-tRNA synthetase</keyword>
<accession>A0AAN9Y236</accession>
<keyword evidence="6" id="KW-0547">Nucleotide-binding</keyword>
<dbReference type="SUPFAM" id="SSF55186">
    <property type="entry name" value="ThrRS/AlaRS common domain"/>
    <property type="match status" value="1"/>
</dbReference>
<dbReference type="CDD" id="cd00673">
    <property type="entry name" value="AlaRS_core"/>
    <property type="match status" value="1"/>
</dbReference>
<keyword evidence="16" id="KW-1185">Reference proteome</keyword>
<gene>
    <name evidence="15" type="ORF">V9T40_000812</name>
</gene>
<dbReference type="GO" id="GO:0004813">
    <property type="term" value="F:alanine-tRNA ligase activity"/>
    <property type="evidence" value="ECO:0007669"/>
    <property type="project" value="UniProtKB-EC"/>
</dbReference>
<dbReference type="InterPro" id="IPR018165">
    <property type="entry name" value="Ala-tRNA-synth_IIc_core"/>
</dbReference>
<keyword evidence="8" id="KW-0067">ATP-binding</keyword>
<evidence type="ECO:0000256" key="3">
    <source>
        <dbReference type="ARBA" id="ARBA00022555"/>
    </source>
</evidence>
<evidence type="ECO:0000259" key="14">
    <source>
        <dbReference type="PROSITE" id="PS50860"/>
    </source>
</evidence>
<keyword evidence="5" id="KW-0479">Metal-binding</keyword>
<name>A0AAN9Y236_9HEMI</name>
<dbReference type="SUPFAM" id="SSF55681">
    <property type="entry name" value="Class II aaRS and biotin synthetases"/>
    <property type="match status" value="1"/>
</dbReference>
<dbReference type="InterPro" id="IPR045864">
    <property type="entry name" value="aa-tRNA-synth_II/BPL/LPL"/>
</dbReference>
<dbReference type="GO" id="GO:0000049">
    <property type="term" value="F:tRNA binding"/>
    <property type="evidence" value="ECO:0007669"/>
    <property type="project" value="UniProtKB-KW"/>
</dbReference>
<comment type="catalytic activity">
    <reaction evidence="13">
        <text>tRNA(Ala) + L-alanine + ATP = L-alanyl-tRNA(Ala) + AMP + diphosphate</text>
        <dbReference type="Rhea" id="RHEA:12540"/>
        <dbReference type="Rhea" id="RHEA-COMP:9657"/>
        <dbReference type="Rhea" id="RHEA-COMP:9923"/>
        <dbReference type="ChEBI" id="CHEBI:30616"/>
        <dbReference type="ChEBI" id="CHEBI:33019"/>
        <dbReference type="ChEBI" id="CHEBI:57972"/>
        <dbReference type="ChEBI" id="CHEBI:78442"/>
        <dbReference type="ChEBI" id="CHEBI:78497"/>
        <dbReference type="ChEBI" id="CHEBI:456215"/>
        <dbReference type="EC" id="6.1.1.7"/>
    </reaction>
</comment>
<sequence length="1025" mass="118441">MAILTARVSSRALKRGYCTYKNALTSQHIRSRFLDYFLKEKGHTFIKSSPVASHFDPTIPFINSGMCQFKRVFTGEEEIDCDKVANTQKCIRFGSKHEDLNVIGEDSHHHLFFEMLGNWSFGGYNKKEACSMAWQLLTSAPYNVSPNRLFVTYFGGDENLKLPADDEVREIWLELGIPPDRILPFGIKENFWESNLNGPCGTCTEIHVALDESVCSRSDLVNKKNPLLVELWNIVFMKFNKTENYLNKLPKEYIDTGMGFERLVTLLQGKTSNYDSDLFVPLLDTISKISRAPAYKGTFNTNNLDSYYRCLADFSRMITVAVSDNIFPDLNPKLKRVLRKSLYIAKYKFDVSEPSVLLEELSNQVAEIYKDAFPEIGNNLQKVKITLQNEERIVRNMTNDNYQRWNHQVSQHPTLESFSFIEYPGLVAAYNVILDETKSMTKGDYIPAKFVHYLYDTHGLDKPVVEKLMKKLEFKVNWNDVDDYWNNVKQASRELSLDVSDISSTLEKAGIETDCSPIYSFTKSNNTYNFPEIKANLSVILKDNDIKSISKLTDELASSYKAEVEFDDDCEYALIFDKTNFYSGESGHCCDIGEVIISAEDKSIPLNVVKVKKIKNNIVHYVQPRNKETKIALKSGSDAVLKIDSSNRMTFMGHYTTAHLLLKVMEELYPLVYYKSNFIQTDHIKLRCRVLGKKFDFVEDKRFMEERMTKYINDGLSITETLVPTAREVFSSPHLRLSPGICYPSSNLKAINFVDNNGNIVTSDFCNGLHLFNVKDVEKFEIMDLKYKETSSDLIITCRVRNYVNSVSDEEQLLENNSKIFADRAKILLNTEDVTIGQMIDFNDELSRYLYNVSHGVKNKKYPLTKRVRNGLKMFHTLQENTSRRLQKFTRDTVIRELASRIKKIGADQKFAVYFCFVDSPWFQHESFNVDIVYRNDFPTTLYHYSNHRNRLTAVSYVPKVFVKEDFDAGIWLRSVCENFNFEISEEDDMINYCFMRQKVQDHSIVEFIDPLMQTSADIVKKFLK</sequence>
<evidence type="ECO:0000256" key="11">
    <source>
        <dbReference type="ARBA" id="ARBA00023146"/>
    </source>
</evidence>
<dbReference type="InterPro" id="IPR009000">
    <property type="entry name" value="Transl_B-barrel_sf"/>
</dbReference>
<dbReference type="Proteomes" id="UP001367676">
    <property type="component" value="Unassembled WGS sequence"/>
</dbReference>
<dbReference type="GO" id="GO:0006419">
    <property type="term" value="P:alanyl-tRNA aminoacylation"/>
    <property type="evidence" value="ECO:0007669"/>
    <property type="project" value="InterPro"/>
</dbReference>
<dbReference type="SUPFAM" id="SSF101353">
    <property type="entry name" value="Putative anticodon-binding domain of alanyl-tRNA synthetase (AlaRS)"/>
    <property type="match status" value="1"/>
</dbReference>
<evidence type="ECO:0000256" key="6">
    <source>
        <dbReference type="ARBA" id="ARBA00022741"/>
    </source>
</evidence>
<organism evidence="15 16">
    <name type="scientific">Parthenolecanium corni</name>
    <dbReference type="NCBI Taxonomy" id="536013"/>
    <lineage>
        <taxon>Eukaryota</taxon>
        <taxon>Metazoa</taxon>
        <taxon>Ecdysozoa</taxon>
        <taxon>Arthropoda</taxon>
        <taxon>Hexapoda</taxon>
        <taxon>Insecta</taxon>
        <taxon>Pterygota</taxon>
        <taxon>Neoptera</taxon>
        <taxon>Paraneoptera</taxon>
        <taxon>Hemiptera</taxon>
        <taxon>Sternorrhyncha</taxon>
        <taxon>Coccoidea</taxon>
        <taxon>Coccidae</taxon>
        <taxon>Parthenolecanium</taxon>
    </lineage>
</organism>
<keyword evidence="3" id="KW-0820">tRNA-binding</keyword>
<keyword evidence="4" id="KW-0436">Ligase</keyword>
<dbReference type="GO" id="GO:0005739">
    <property type="term" value="C:mitochondrion"/>
    <property type="evidence" value="ECO:0007669"/>
    <property type="project" value="TreeGrafter"/>
</dbReference>
<dbReference type="PANTHER" id="PTHR11777:SF39">
    <property type="entry name" value="ALANINE--TRNA LIGASE, MITOCHONDRIAL"/>
    <property type="match status" value="1"/>
</dbReference>
<dbReference type="InterPro" id="IPR002318">
    <property type="entry name" value="Ala-tRNA-lgiase_IIc"/>
</dbReference>
<dbReference type="Pfam" id="PF01411">
    <property type="entry name" value="tRNA-synt_2c"/>
    <property type="match status" value="2"/>
</dbReference>
<evidence type="ECO:0000256" key="4">
    <source>
        <dbReference type="ARBA" id="ARBA00022598"/>
    </source>
</evidence>
<evidence type="ECO:0000256" key="2">
    <source>
        <dbReference type="ARBA" id="ARBA00013168"/>
    </source>
</evidence>
<comment type="caution">
    <text evidence="15">The sequence shown here is derived from an EMBL/GenBank/DDBJ whole genome shotgun (WGS) entry which is preliminary data.</text>
</comment>
<dbReference type="InterPro" id="IPR018163">
    <property type="entry name" value="Thr/Ala-tRNA-synth_IIc_edit"/>
</dbReference>
<keyword evidence="9" id="KW-0694">RNA-binding</keyword>
<feature type="domain" description="Alanyl-transfer RNA synthetases family profile" evidence="14">
    <location>
        <begin position="24"/>
        <end position="784"/>
    </location>
</feature>
<evidence type="ECO:0000313" key="16">
    <source>
        <dbReference type="Proteomes" id="UP001367676"/>
    </source>
</evidence>
<dbReference type="EMBL" id="JBBCAQ010000034">
    <property type="protein sequence ID" value="KAK7580183.1"/>
    <property type="molecule type" value="Genomic_DNA"/>
</dbReference>
<keyword evidence="10" id="KW-0648">Protein biosynthesis</keyword>
<evidence type="ECO:0000256" key="12">
    <source>
        <dbReference type="ARBA" id="ARBA00032577"/>
    </source>
</evidence>
<dbReference type="PROSITE" id="PS50860">
    <property type="entry name" value="AA_TRNA_LIGASE_II_ALA"/>
    <property type="match status" value="1"/>
</dbReference>
<dbReference type="GO" id="GO:0002161">
    <property type="term" value="F:aminoacyl-tRNA deacylase activity"/>
    <property type="evidence" value="ECO:0007669"/>
    <property type="project" value="TreeGrafter"/>
</dbReference>
<dbReference type="Gene3D" id="3.30.980.10">
    <property type="entry name" value="Threonyl-trna Synthetase, Chain A, domain 2"/>
    <property type="match status" value="1"/>
</dbReference>
<protein>
    <recommendedName>
        <fullName evidence="2">alanine--tRNA ligase</fullName>
        <ecNumber evidence="2">6.1.1.7</ecNumber>
    </recommendedName>
    <alternativeName>
        <fullName evidence="12">Alanyl-tRNA synthetase</fullName>
    </alternativeName>
</protein>
<dbReference type="InterPro" id="IPR018162">
    <property type="entry name" value="Ala-tRNA-ligase_IIc_anticod-bd"/>
</dbReference>
<dbReference type="AlphaFoldDB" id="A0AAN9Y236"/>
<evidence type="ECO:0000256" key="1">
    <source>
        <dbReference type="ARBA" id="ARBA00008226"/>
    </source>
</evidence>
<proteinExistence type="inferred from homology"/>
<dbReference type="PANTHER" id="PTHR11777">
    <property type="entry name" value="ALANYL-TRNA SYNTHETASE"/>
    <property type="match status" value="1"/>
</dbReference>
<evidence type="ECO:0000256" key="5">
    <source>
        <dbReference type="ARBA" id="ARBA00022723"/>
    </source>
</evidence>
<evidence type="ECO:0000256" key="8">
    <source>
        <dbReference type="ARBA" id="ARBA00022840"/>
    </source>
</evidence>
<evidence type="ECO:0000256" key="9">
    <source>
        <dbReference type="ARBA" id="ARBA00022884"/>
    </source>
</evidence>
<dbReference type="GO" id="GO:0046872">
    <property type="term" value="F:metal ion binding"/>
    <property type="evidence" value="ECO:0007669"/>
    <property type="project" value="UniProtKB-KW"/>
</dbReference>
<evidence type="ECO:0000313" key="15">
    <source>
        <dbReference type="EMBL" id="KAK7580183.1"/>
    </source>
</evidence>
<comment type="similarity">
    <text evidence="1">Belongs to the class-II aminoacyl-tRNA synthetase family.</text>
</comment>
<dbReference type="FunFam" id="3.30.930.10:FF:000011">
    <property type="entry name" value="Alanine--tRNA ligase, cytoplasmic"/>
    <property type="match status" value="1"/>
</dbReference>
<dbReference type="PRINTS" id="PR00980">
    <property type="entry name" value="TRNASYNTHALA"/>
</dbReference>
<dbReference type="Gene3D" id="2.40.30.130">
    <property type="match status" value="1"/>
</dbReference>
<dbReference type="InterPro" id="IPR050058">
    <property type="entry name" value="Ala-tRNA_ligase"/>
</dbReference>
<dbReference type="Gene3D" id="3.30.930.10">
    <property type="entry name" value="Bira Bifunctional Protein, Domain 2"/>
    <property type="match status" value="1"/>
</dbReference>
<reference evidence="15 16" key="1">
    <citation type="submission" date="2024-03" db="EMBL/GenBank/DDBJ databases">
        <title>Adaptation during the transition from Ophiocordyceps entomopathogen to insect associate is accompanied by gene loss and intensified selection.</title>
        <authorList>
            <person name="Ward C.M."/>
            <person name="Onetto C.A."/>
            <person name="Borneman A.R."/>
        </authorList>
    </citation>
    <scope>NUCLEOTIDE SEQUENCE [LARGE SCALE GENOMIC DNA]</scope>
    <source>
        <strain evidence="15">AWRI1</strain>
        <tissue evidence="15">Single Adult Female</tissue>
    </source>
</reference>
<dbReference type="EC" id="6.1.1.7" evidence="2"/>
<dbReference type="InterPro" id="IPR018164">
    <property type="entry name" value="Ala-tRNA-synth_IIc_N"/>
</dbReference>
<keyword evidence="7" id="KW-0862">Zinc</keyword>
<dbReference type="SUPFAM" id="SSF50447">
    <property type="entry name" value="Translation proteins"/>
    <property type="match status" value="1"/>
</dbReference>
<evidence type="ECO:0000256" key="13">
    <source>
        <dbReference type="ARBA" id="ARBA00048300"/>
    </source>
</evidence>
<evidence type="ECO:0000256" key="7">
    <source>
        <dbReference type="ARBA" id="ARBA00022833"/>
    </source>
</evidence>